<gene>
    <name evidence="1" type="ORF">V1525DRAFT_403307</name>
</gene>
<organism evidence="1 2">
    <name type="scientific">Lipomyces kononenkoae</name>
    <name type="common">Yeast</name>
    <dbReference type="NCBI Taxonomy" id="34357"/>
    <lineage>
        <taxon>Eukaryota</taxon>
        <taxon>Fungi</taxon>
        <taxon>Dikarya</taxon>
        <taxon>Ascomycota</taxon>
        <taxon>Saccharomycotina</taxon>
        <taxon>Lipomycetes</taxon>
        <taxon>Lipomycetales</taxon>
        <taxon>Lipomycetaceae</taxon>
        <taxon>Lipomyces</taxon>
    </lineage>
</organism>
<evidence type="ECO:0000313" key="1">
    <source>
        <dbReference type="EMBL" id="KAK9237624.1"/>
    </source>
</evidence>
<protein>
    <submittedName>
        <fullName evidence="1">Uncharacterized protein</fullName>
    </submittedName>
</protein>
<dbReference type="Proteomes" id="UP001433508">
    <property type="component" value="Unassembled WGS sequence"/>
</dbReference>
<proteinExistence type="predicted"/>
<dbReference type="EMBL" id="MU971366">
    <property type="protein sequence ID" value="KAK9237624.1"/>
    <property type="molecule type" value="Genomic_DNA"/>
</dbReference>
<evidence type="ECO:0000313" key="2">
    <source>
        <dbReference type="Proteomes" id="UP001433508"/>
    </source>
</evidence>
<keyword evidence="2" id="KW-1185">Reference proteome</keyword>
<accession>A0ACC3T1P5</accession>
<sequence length="618" mass="67321">MASHNTDMTGNEHVLFKHYAAFEAFVKIPPDSSLVPPSPRQAKSRERLHRMPRAPFVELSVDVYDELQRRQAIAAAKEAGLTPTVPDALPPQDGLHPKRNTTREHLAVLQASRFRDLVLDVYFEVARRLPQQPPEKGGAFKKPNPQGVQPSEPKVQSPSPAITPAQRPATSRTDSSGHSSNNSMSSNAGGNNFGRPLPRTFQTSTVVPTKSTMIERSDDSGDDDLAGPKLSSTRSPLANSAASGDNGVESTRVLDHSTASLTSSSTQRLPQAELPTEFSQLQGKHAALQVELTNLKDEISELKASLVQKDDQIRLLTETLENEKQRAAEGSSSYEGELFRNRAANMKMTSQIQMLEAELEKLSTRSASQHTVANSAVDSSQYRQLKENHDNLLADHEILKINLQDQHEVTEQVRSEVVEIISEMRALSELETANRESSDRLLSQVRQLQAENDELREKLALGQTPDTLAILDRKRLATRPSHNPANSLFVSIDGVISLATFAKFQASIDALVHASADANVASDGQSYFFETIRSVVTSVKNILTEADAYEQAGALTTATKLRSRVSVASNNLVLAAKNHALSDTLSPLSVLDASVASLVGCVVDLVKTAKLKEVVKSS</sequence>
<reference evidence="2" key="1">
    <citation type="journal article" date="2024" name="Front. Bioeng. Biotechnol.">
        <title>Genome-scale model development and genomic sequencing of the oleaginous clade Lipomyces.</title>
        <authorList>
            <person name="Czajka J.J."/>
            <person name="Han Y."/>
            <person name="Kim J."/>
            <person name="Mondo S.J."/>
            <person name="Hofstad B.A."/>
            <person name="Robles A."/>
            <person name="Haridas S."/>
            <person name="Riley R."/>
            <person name="LaButti K."/>
            <person name="Pangilinan J."/>
            <person name="Andreopoulos W."/>
            <person name="Lipzen A."/>
            <person name="Yan J."/>
            <person name="Wang M."/>
            <person name="Ng V."/>
            <person name="Grigoriev I.V."/>
            <person name="Spatafora J.W."/>
            <person name="Magnuson J.K."/>
            <person name="Baker S.E."/>
            <person name="Pomraning K.R."/>
        </authorList>
    </citation>
    <scope>NUCLEOTIDE SEQUENCE [LARGE SCALE GENOMIC DNA]</scope>
    <source>
        <strain evidence="2">CBS 7786</strain>
    </source>
</reference>
<comment type="caution">
    <text evidence="1">The sequence shown here is derived from an EMBL/GenBank/DDBJ whole genome shotgun (WGS) entry which is preliminary data.</text>
</comment>
<name>A0ACC3T1P5_LIPKO</name>